<dbReference type="SUPFAM" id="SSF48208">
    <property type="entry name" value="Six-hairpin glycosidases"/>
    <property type="match status" value="1"/>
</dbReference>
<dbReference type="FunFam" id="1.50.10.10:FF:000073">
    <property type="entry name" value="Glycogen debranching enzyme, hypothetical (TreX-like)"/>
    <property type="match status" value="1"/>
</dbReference>
<dbReference type="EMBL" id="BDQK01000017">
    <property type="protein sequence ID" value="GBF82571.1"/>
    <property type="molecule type" value="Genomic_DNA"/>
</dbReference>
<evidence type="ECO:0000259" key="2">
    <source>
        <dbReference type="Pfam" id="PF12439"/>
    </source>
</evidence>
<dbReference type="GO" id="GO:0005980">
    <property type="term" value="P:glycogen catabolic process"/>
    <property type="evidence" value="ECO:0007669"/>
    <property type="project" value="InterPro"/>
</dbReference>
<dbReference type="Gene3D" id="1.50.10.10">
    <property type="match status" value="1"/>
</dbReference>
<accession>A0A401IMU6</accession>
<reference evidence="4" key="1">
    <citation type="submission" date="2017-05" db="EMBL/GenBank/DDBJ databases">
        <title>Physiological properties and genetic analysis related to exopolysaccharide production of fresh-water unicellular cyanobacterium Aphanothece sacrum, Suizenji Nori, that has been cultured as a food source in Japan.</title>
        <authorList>
            <person name="Kanesaki Y."/>
            <person name="Yoshikawa S."/>
            <person name="Ohki K."/>
        </authorList>
    </citation>
    <scope>NUCLEOTIDE SEQUENCE [LARGE SCALE GENOMIC DNA]</scope>
    <source>
        <strain evidence="4">FPU1</strain>
    </source>
</reference>
<organism evidence="3 4">
    <name type="scientific">Aphanothece sacrum FPU1</name>
    <dbReference type="NCBI Taxonomy" id="1920663"/>
    <lineage>
        <taxon>Bacteria</taxon>
        <taxon>Bacillati</taxon>
        <taxon>Cyanobacteriota</taxon>
        <taxon>Cyanophyceae</taxon>
        <taxon>Oscillatoriophycideae</taxon>
        <taxon>Chroococcales</taxon>
        <taxon>Aphanothecaceae</taxon>
        <taxon>Aphanothece</taxon>
    </lineage>
</organism>
<dbReference type="NCBIfam" id="TIGR01561">
    <property type="entry name" value="gde_arch"/>
    <property type="match status" value="1"/>
</dbReference>
<keyword evidence="4" id="KW-1185">Reference proteome</keyword>
<dbReference type="AlphaFoldDB" id="A0A401IMU6"/>
<comment type="caution">
    <text evidence="3">The sequence shown here is derived from an EMBL/GenBank/DDBJ whole genome shotgun (WGS) entry which is preliminary data.</text>
</comment>
<protein>
    <submittedName>
        <fullName evidence="3">Glycogen-debranching protein</fullName>
    </submittedName>
</protein>
<dbReference type="PANTHER" id="PTHR10569:SF2">
    <property type="entry name" value="GLYCOGEN DEBRANCHING ENZYME"/>
    <property type="match status" value="1"/>
</dbReference>
<dbReference type="Proteomes" id="UP000287247">
    <property type="component" value="Unassembled WGS sequence"/>
</dbReference>
<evidence type="ECO:0000313" key="4">
    <source>
        <dbReference type="Proteomes" id="UP000287247"/>
    </source>
</evidence>
<proteinExistence type="predicted"/>
<gene>
    <name evidence="3" type="ORF">AsFPU1_4001</name>
</gene>
<evidence type="ECO:0000313" key="3">
    <source>
        <dbReference type="EMBL" id="GBF82571.1"/>
    </source>
</evidence>
<dbReference type="InterPro" id="IPR010401">
    <property type="entry name" value="AGL/Gdb1"/>
</dbReference>
<dbReference type="Pfam" id="PF06202">
    <property type="entry name" value="GDE_C"/>
    <property type="match status" value="1"/>
</dbReference>
<dbReference type="InterPro" id="IPR008928">
    <property type="entry name" value="6-hairpin_glycosidase_sf"/>
</dbReference>
<dbReference type="InterPro" id="IPR012341">
    <property type="entry name" value="6hp_glycosidase-like_sf"/>
</dbReference>
<sequence length="678" mass="76844">MIDFGREICNCLEIAQEREWLITNGIGGYGLGTVSGVLTRSYHGLLIASLNPPLDRTLLLTKVDDTVHYNGEVYSLFTNRWINDLVEPAGYQLIENFKLEGTIPIWNFSLGNGRLEKRIWMQHKANTTYIYYTFKQGSQPLTLSLKALVNYRSHHRGNLPNLTTNQIDRGVKISLSNQSSDSFYLLTDQGKFSPIYEIYGGFELVKESYRGLPDRDSHLCVGTFEATLNPGDSLTFVATTGHPNPLVSHQLNLHDHSTLGKLLDGISALQERRQYEQSLLDQWHSSGSPRTQSVPSWINHLVLAADQFIVDRPLDNHQIGKSVIAGYPWFNDWGRDTMISLPGLTLATGRPEIASLILRTFANYISQGMLPNCLPDGNHPLTDHDYNTVDATLWYFEAIRLYYEHTGDKILIRDLFPKLEEIIDWHCRGTRYNIKLDPQDGLIFAGAQGVQLTWMDAKAGDYVVTPRIGKPVEINALWYNALRIVSELAQVLDKSYDLYDNLSQSTLKGFNRFWNEERGYCFDVIDSPELGNDPSLRPNQLLAVSLGETPLSIAQQKRIVEVCGELLLTSHGLRSLSPKDRQYRGDYGGDQYKRDTGYHQGTVWGWLMGPYVLAYQRVFNDPIPAREFLEPMAYHLRTAGLGTISEIFDGNIPYYPRGAVAQAWSVAEVLRVWLELNQ</sequence>
<dbReference type="Pfam" id="PF12439">
    <property type="entry name" value="GDE_N"/>
    <property type="match status" value="1"/>
</dbReference>
<name>A0A401IMU6_APHSA</name>
<dbReference type="GO" id="GO:0004134">
    <property type="term" value="F:4-alpha-glucanotransferase activity"/>
    <property type="evidence" value="ECO:0007669"/>
    <property type="project" value="InterPro"/>
</dbReference>
<dbReference type="PANTHER" id="PTHR10569">
    <property type="entry name" value="GLYCOGEN DEBRANCHING ENZYME"/>
    <property type="match status" value="1"/>
</dbReference>
<feature type="domain" description="Glycogen debranching enzyme C-terminal" evidence="1">
    <location>
        <begin position="304"/>
        <end position="671"/>
    </location>
</feature>
<dbReference type="InterPro" id="IPR032790">
    <property type="entry name" value="GDE_C"/>
</dbReference>
<dbReference type="InterPro" id="IPR006451">
    <property type="entry name" value="Glycogen_debranch_arc"/>
</dbReference>
<dbReference type="GO" id="GO:0004135">
    <property type="term" value="F:amylo-alpha-1,6-glucosidase activity"/>
    <property type="evidence" value="ECO:0007669"/>
    <property type="project" value="InterPro"/>
</dbReference>
<dbReference type="InterPro" id="IPR024742">
    <property type="entry name" value="Glycogen_debranch_N"/>
</dbReference>
<evidence type="ECO:0000259" key="1">
    <source>
        <dbReference type="Pfam" id="PF06202"/>
    </source>
</evidence>
<feature type="domain" description="Glycogen debranching enzyme bacterial and archaeal type N-terminal" evidence="2">
    <location>
        <begin position="18"/>
        <end position="235"/>
    </location>
</feature>
<dbReference type="RefSeq" id="WP_227873463.1">
    <property type="nucleotide sequence ID" value="NZ_BDQK01000017.1"/>
</dbReference>